<dbReference type="EMBL" id="PJQY01003999">
    <property type="protein sequence ID" value="PQM32709.1"/>
    <property type="molecule type" value="Genomic_DNA"/>
</dbReference>
<dbReference type="GO" id="GO:0004672">
    <property type="term" value="F:protein kinase activity"/>
    <property type="evidence" value="ECO:0007669"/>
    <property type="project" value="InterPro"/>
</dbReference>
<dbReference type="AlphaFoldDB" id="A0A314UCJ3"/>
<organism evidence="4 5">
    <name type="scientific">Prunus yedoensis var. nudiflora</name>
    <dbReference type="NCBI Taxonomy" id="2094558"/>
    <lineage>
        <taxon>Eukaryota</taxon>
        <taxon>Viridiplantae</taxon>
        <taxon>Streptophyta</taxon>
        <taxon>Embryophyta</taxon>
        <taxon>Tracheophyta</taxon>
        <taxon>Spermatophyta</taxon>
        <taxon>Magnoliopsida</taxon>
        <taxon>eudicotyledons</taxon>
        <taxon>Gunneridae</taxon>
        <taxon>Pentapetalae</taxon>
        <taxon>rosids</taxon>
        <taxon>fabids</taxon>
        <taxon>Rosales</taxon>
        <taxon>Rosaceae</taxon>
        <taxon>Amygdaloideae</taxon>
        <taxon>Amygdaleae</taxon>
        <taxon>Prunus</taxon>
    </lineage>
</organism>
<dbReference type="PROSITE" id="PS50011">
    <property type="entry name" value="PROTEIN_KINASE_DOM"/>
    <property type="match status" value="1"/>
</dbReference>
<reference evidence="4 5" key="1">
    <citation type="submission" date="2018-02" db="EMBL/GenBank/DDBJ databases">
        <title>Draft genome of wild Prunus yedoensis var. nudiflora.</title>
        <authorList>
            <person name="Baek S."/>
            <person name="Kim J.-H."/>
            <person name="Choi K."/>
            <person name="Kim G.-B."/>
            <person name="Cho A."/>
            <person name="Jang H."/>
            <person name="Shin C.-H."/>
            <person name="Yu H.-J."/>
            <person name="Mun J.-H."/>
        </authorList>
    </citation>
    <scope>NUCLEOTIDE SEQUENCE [LARGE SCALE GENOMIC DNA]</scope>
    <source>
        <strain evidence="5">cv. Jeju island</strain>
        <tissue evidence="4">Leaf</tissue>
    </source>
</reference>
<keyword evidence="2" id="KW-0812">Transmembrane</keyword>
<gene>
    <name evidence="4" type="ORF">Pyn_16562</name>
</gene>
<accession>A0A314UCJ3</accession>
<evidence type="ECO:0000256" key="1">
    <source>
        <dbReference type="SAM" id="MobiDB-lite"/>
    </source>
</evidence>
<feature type="compositionally biased region" description="Polar residues" evidence="1">
    <location>
        <begin position="585"/>
        <end position="604"/>
    </location>
</feature>
<dbReference type="CDD" id="cd14014">
    <property type="entry name" value="STKc_PknB_like"/>
    <property type="match status" value="1"/>
</dbReference>
<evidence type="ECO:0000256" key="2">
    <source>
        <dbReference type="SAM" id="Phobius"/>
    </source>
</evidence>
<keyword evidence="2" id="KW-0472">Membrane</keyword>
<dbReference type="Gene3D" id="1.10.510.10">
    <property type="entry name" value="Transferase(Phosphotransferase) domain 1"/>
    <property type="match status" value="1"/>
</dbReference>
<evidence type="ECO:0000313" key="4">
    <source>
        <dbReference type="EMBL" id="PQM32709.1"/>
    </source>
</evidence>
<dbReference type="Proteomes" id="UP000250321">
    <property type="component" value="Unassembled WGS sequence"/>
</dbReference>
<name>A0A314UCJ3_PRUYE</name>
<dbReference type="PANTHER" id="PTHR47209">
    <property type="entry name" value="OS06G0639500 PROTEIN"/>
    <property type="match status" value="1"/>
</dbReference>
<sequence length="637" mass="70554">MAKQVVAAQPSASFEYELLDGDSDVVGSTDQKSPWIEPSKLKLRHRIGRGPFGDVWLATHHQSTEDYDEYHEVAIKMLHPIKEDNMRIVLDKLEDMFRKCQGLRGVCWLHGTSIISGKICIIMKLYEGSVGDKMAQIRGGKLALSDVLRYGIGLAAGVFELHSKGILVLNLKPSNVLLNENDQAILGDFGIPYLLLGIPLISSDMTRRIGTPNYMAPEQWQPEVRGPISFETDSWGFGCSIVELLTGVRPWGGKSVDEISDSVVRRQEKPDIPSGLPPAIENLLLGCFEYDLRSRPLITDILNVFKSLQNAISSGGDWTGLGTRTITEKSSSTGYTEWFLSKDHLQVGDTVRSRKPANSCKPESMYVPEGTVVGVEGDTDHHGFVLVRIHGIHDPLRVHVSTLERVTFGLAAGDWVRLKKEDKKHSPVGILHSINRNGNVAVGFIGLETLWKGNSSEFQMAESYCVGQFVRLKANVLSPRFEWPRKRGGIWATGRISWILPNGCLIVKFPGMLTLGDENSTFVADPAEVALVTFDTCPGIVKKYQHLEDFHWAVRPLLVALGLFTAMKLGIFVGSKMGRSKVRKQQTGASQNENQHTDGQNSGNPAWRPLTWQISFSERVLQQVLLGSFMHSSSAQS</sequence>
<proteinExistence type="predicted"/>
<feature type="region of interest" description="Disordered" evidence="1">
    <location>
        <begin position="582"/>
        <end position="606"/>
    </location>
</feature>
<dbReference type="OrthoDB" id="4062651at2759"/>
<feature type="transmembrane region" description="Helical" evidence="2">
    <location>
        <begin position="552"/>
        <end position="574"/>
    </location>
</feature>
<keyword evidence="2" id="KW-1133">Transmembrane helix</keyword>
<dbReference type="Pfam" id="PF07714">
    <property type="entry name" value="PK_Tyr_Ser-Thr"/>
    <property type="match status" value="1"/>
</dbReference>
<dbReference type="SUPFAM" id="SSF56112">
    <property type="entry name" value="Protein kinase-like (PK-like)"/>
    <property type="match status" value="1"/>
</dbReference>
<dbReference type="STRING" id="2094558.A0A314UCJ3"/>
<dbReference type="Gene3D" id="3.30.200.20">
    <property type="entry name" value="Phosphorylase Kinase, domain 1"/>
    <property type="match status" value="1"/>
</dbReference>
<dbReference type="GO" id="GO:0005524">
    <property type="term" value="F:ATP binding"/>
    <property type="evidence" value="ECO:0007669"/>
    <property type="project" value="InterPro"/>
</dbReference>
<comment type="caution">
    <text evidence="4">The sequence shown here is derived from an EMBL/GenBank/DDBJ whole genome shotgun (WGS) entry which is preliminary data.</text>
</comment>
<dbReference type="InterPro" id="IPR000719">
    <property type="entry name" value="Prot_kinase_dom"/>
</dbReference>
<evidence type="ECO:0000259" key="3">
    <source>
        <dbReference type="PROSITE" id="PS50011"/>
    </source>
</evidence>
<evidence type="ECO:0000313" key="5">
    <source>
        <dbReference type="Proteomes" id="UP000250321"/>
    </source>
</evidence>
<dbReference type="InterPro" id="IPR001245">
    <property type="entry name" value="Ser-Thr/Tyr_kinase_cat_dom"/>
</dbReference>
<dbReference type="InterPro" id="IPR011009">
    <property type="entry name" value="Kinase-like_dom_sf"/>
</dbReference>
<protein>
    <submittedName>
        <fullName evidence="4">E3 ubiquitin-protein ligase KEG</fullName>
    </submittedName>
</protein>
<dbReference type="InterPro" id="IPR053293">
    <property type="entry name" value="OCM_Kinase"/>
</dbReference>
<dbReference type="PANTHER" id="PTHR47209:SF1">
    <property type="entry name" value="OS06G0639500 PROTEIN"/>
    <property type="match status" value="1"/>
</dbReference>
<feature type="domain" description="Protein kinase" evidence="3">
    <location>
        <begin position="41"/>
        <end position="308"/>
    </location>
</feature>
<keyword evidence="5" id="KW-1185">Reference proteome</keyword>